<proteinExistence type="predicted"/>
<dbReference type="EMBL" id="KB707574">
    <property type="protein sequence ID" value="EMR61643.1"/>
    <property type="molecule type" value="Genomic_DNA"/>
</dbReference>
<protein>
    <submittedName>
        <fullName evidence="2">Putative glycosyltransferase 2 protein</fullName>
    </submittedName>
</protein>
<evidence type="ECO:0000313" key="2">
    <source>
        <dbReference type="EMBL" id="EMR61643.1"/>
    </source>
</evidence>
<dbReference type="Proteomes" id="UP000012174">
    <property type="component" value="Unassembled WGS sequence"/>
</dbReference>
<dbReference type="AlphaFoldDB" id="M7SBV4"/>
<feature type="compositionally biased region" description="Low complexity" evidence="1">
    <location>
        <begin position="62"/>
        <end position="82"/>
    </location>
</feature>
<dbReference type="GO" id="GO:0016740">
    <property type="term" value="F:transferase activity"/>
    <property type="evidence" value="ECO:0007669"/>
    <property type="project" value="UniProtKB-KW"/>
</dbReference>
<organism evidence="2 3">
    <name type="scientific">Eutypa lata (strain UCR-EL1)</name>
    <name type="common">Grapevine dieback disease fungus</name>
    <name type="synonym">Eutypa armeniacae</name>
    <dbReference type="NCBI Taxonomy" id="1287681"/>
    <lineage>
        <taxon>Eukaryota</taxon>
        <taxon>Fungi</taxon>
        <taxon>Dikarya</taxon>
        <taxon>Ascomycota</taxon>
        <taxon>Pezizomycotina</taxon>
        <taxon>Sordariomycetes</taxon>
        <taxon>Xylariomycetidae</taxon>
        <taxon>Xylariales</taxon>
        <taxon>Diatrypaceae</taxon>
        <taxon>Eutypa</taxon>
    </lineage>
</organism>
<name>M7SBV4_EUTLA</name>
<dbReference type="OrthoDB" id="5397682at2759"/>
<dbReference type="eggNOG" id="ENOG502QPYF">
    <property type="taxonomic scope" value="Eukaryota"/>
</dbReference>
<sequence length="499" mass="54677">MRSYFMSDVELVYVFVKNLPVGSGPNPLMRRPSFERLSQPQAPPPRVQAGQQQQRPPPPLQAPDSRSNPPSSSSLSTSSSSSERTYNGPVKFLELASSLHAIAPTKGSMAVNKNVLFAVSSLKSAAALLPVACQMGIELKNYVHFALMSRSDIDLAELQKLNGIDDSYARTEHAMISTEARMETAVFRALHHIHMYMHPQAIIVDASSHEEVFLSRGAQQHLKVTGNTLIELPNLKYAALQYKDATRLFGISLEQPTRLLDEKEPLSLPSPLIDADSDEKTARGGPTSFLWQAPSSNAVLYMGEKWIDLHRFVSRSLAAQRNPDTTPALLANKLVSKKHPSWLEHALRLARLRGYYTLYPGEATAQSLATVHGELYNAPEEYAADDQGKNQQFLADDATEEEVEAARARARGELESGLALTSSSLLDSLPDGSGELRSLNRLPLLAWDGSTTDLAAVDEAAARYAALFREQVGGCPVATDVENLTTKDLLTQELFCVAR</sequence>
<evidence type="ECO:0000313" key="3">
    <source>
        <dbReference type="Proteomes" id="UP000012174"/>
    </source>
</evidence>
<dbReference type="PANTHER" id="PTHR33604:SF3">
    <property type="entry name" value="OSJNBA0004B13.7 PROTEIN"/>
    <property type="match status" value="1"/>
</dbReference>
<evidence type="ECO:0000256" key="1">
    <source>
        <dbReference type="SAM" id="MobiDB-lite"/>
    </source>
</evidence>
<keyword evidence="3" id="KW-1185">Reference proteome</keyword>
<accession>M7SBV4</accession>
<dbReference type="PANTHER" id="PTHR33604">
    <property type="entry name" value="OSJNBA0004B13.7 PROTEIN"/>
    <property type="match status" value="1"/>
</dbReference>
<feature type="region of interest" description="Disordered" evidence="1">
    <location>
        <begin position="24"/>
        <end position="85"/>
    </location>
</feature>
<gene>
    <name evidence="2" type="ORF">UCREL1_11429</name>
</gene>
<dbReference type="HOGENOM" id="CLU_018583_0_0_1"/>
<dbReference type="KEGG" id="ela:UCREL1_11429"/>
<reference evidence="3" key="1">
    <citation type="journal article" date="2013" name="Genome Announc.">
        <title>Draft genome sequence of the grapevine dieback fungus Eutypa lata UCR-EL1.</title>
        <authorList>
            <person name="Blanco-Ulate B."/>
            <person name="Rolshausen P.E."/>
            <person name="Cantu D."/>
        </authorList>
    </citation>
    <scope>NUCLEOTIDE SEQUENCE [LARGE SCALE GENOMIC DNA]</scope>
    <source>
        <strain evidence="3">UCR-EL1</strain>
    </source>
</reference>
<keyword evidence="2" id="KW-0808">Transferase</keyword>